<dbReference type="EMBL" id="JAUSWG010000004">
    <property type="protein sequence ID" value="MDQ0556191.1"/>
    <property type="molecule type" value="Genomic_DNA"/>
</dbReference>
<name>A0ABU0N0E9_9FIRM</name>
<keyword evidence="2" id="KW-1185">Reference proteome</keyword>
<gene>
    <name evidence="1" type="ORF">QOZ92_001304</name>
</gene>
<evidence type="ECO:0000313" key="2">
    <source>
        <dbReference type="Proteomes" id="UP001232584"/>
    </source>
</evidence>
<organism evidence="1 2">
    <name type="scientific">Paraclostridium ghonii</name>
    <dbReference type="NCBI Taxonomy" id="29358"/>
    <lineage>
        <taxon>Bacteria</taxon>
        <taxon>Bacillati</taxon>
        <taxon>Bacillota</taxon>
        <taxon>Clostridia</taxon>
        <taxon>Peptostreptococcales</taxon>
        <taxon>Peptostreptococcaceae</taxon>
        <taxon>Paraclostridium</taxon>
    </lineage>
</organism>
<evidence type="ECO:0000313" key="1">
    <source>
        <dbReference type="EMBL" id="MDQ0556191.1"/>
    </source>
</evidence>
<comment type="caution">
    <text evidence="1">The sequence shown here is derived from an EMBL/GenBank/DDBJ whole genome shotgun (WGS) entry which is preliminary data.</text>
</comment>
<reference evidence="1 2" key="1">
    <citation type="submission" date="2023-07" db="EMBL/GenBank/DDBJ databases">
        <title>Genomic Encyclopedia of Type Strains, Phase IV (KMG-IV): sequencing the most valuable type-strain genomes for metagenomic binning, comparative biology and taxonomic classification.</title>
        <authorList>
            <person name="Goeker M."/>
        </authorList>
    </citation>
    <scope>NUCLEOTIDE SEQUENCE [LARGE SCALE GENOMIC DNA]</scope>
    <source>
        <strain evidence="1 2">DSM 15049</strain>
    </source>
</reference>
<protein>
    <submittedName>
        <fullName evidence="1">Uncharacterized protein</fullName>
    </submittedName>
</protein>
<accession>A0ABU0N0E9</accession>
<proteinExistence type="predicted"/>
<dbReference type="RefSeq" id="WP_307504899.1">
    <property type="nucleotide sequence ID" value="NZ_BAAACE010000028.1"/>
</dbReference>
<sequence length="60" mass="6937">MNKKDDNNRNENLEDSVLYENLSFNDLDSLSGDMDNTLTNLFLSLSVDDIKKEVKNKKIK</sequence>
<dbReference type="Proteomes" id="UP001232584">
    <property type="component" value="Unassembled WGS sequence"/>
</dbReference>